<evidence type="ECO:0000259" key="2">
    <source>
        <dbReference type="PROSITE" id="PS50003"/>
    </source>
</evidence>
<evidence type="ECO:0000256" key="1">
    <source>
        <dbReference type="SAM" id="MobiDB-lite"/>
    </source>
</evidence>
<evidence type="ECO:0000313" key="4">
    <source>
        <dbReference type="EMBL" id="ETO10599.1"/>
    </source>
</evidence>
<dbReference type="SUPFAM" id="SSF58038">
    <property type="entry name" value="SNARE fusion complex"/>
    <property type="match status" value="1"/>
</dbReference>
<dbReference type="AlphaFoldDB" id="X6M9N3"/>
<feature type="non-terminal residue" evidence="4">
    <location>
        <position position="1"/>
    </location>
</feature>
<dbReference type="OrthoDB" id="29755at2759"/>
<dbReference type="InterPro" id="IPR001849">
    <property type="entry name" value="PH_domain"/>
</dbReference>
<feature type="domain" description="PH" evidence="2">
    <location>
        <begin position="1"/>
        <end position="19"/>
    </location>
</feature>
<accession>X6M9N3</accession>
<comment type="caution">
    <text evidence="4">The sequence shown here is derived from an EMBL/GenBank/DDBJ whole genome shotgun (WGS) entry which is preliminary data.</text>
</comment>
<reference evidence="4 5" key="1">
    <citation type="journal article" date="2013" name="Curr. Biol.">
        <title>The Genome of the Foraminiferan Reticulomyxa filosa.</title>
        <authorList>
            <person name="Glockner G."/>
            <person name="Hulsmann N."/>
            <person name="Schleicher M."/>
            <person name="Noegel A.A."/>
            <person name="Eichinger L."/>
            <person name="Gallinger C."/>
            <person name="Pawlowski J."/>
            <person name="Sierra R."/>
            <person name="Euteneuer U."/>
            <person name="Pillet L."/>
            <person name="Moustafa A."/>
            <person name="Platzer M."/>
            <person name="Groth M."/>
            <person name="Szafranski K."/>
            <person name="Schliwa M."/>
        </authorList>
    </citation>
    <scope>NUCLEOTIDE SEQUENCE [LARGE SCALE GENOMIC DNA]</scope>
</reference>
<dbReference type="Proteomes" id="UP000023152">
    <property type="component" value="Unassembled WGS sequence"/>
</dbReference>
<protein>
    <recommendedName>
        <fullName evidence="6">t-SNARE coiled-coil homology domain-containing protein</fullName>
    </recommendedName>
</protein>
<evidence type="ECO:0000313" key="5">
    <source>
        <dbReference type="Proteomes" id="UP000023152"/>
    </source>
</evidence>
<proteinExistence type="predicted"/>
<dbReference type="PROSITE" id="PS50192">
    <property type="entry name" value="T_SNARE"/>
    <property type="match status" value="1"/>
</dbReference>
<gene>
    <name evidence="4" type="ORF">RFI_26778</name>
</gene>
<organism evidence="4 5">
    <name type="scientific">Reticulomyxa filosa</name>
    <dbReference type="NCBI Taxonomy" id="46433"/>
    <lineage>
        <taxon>Eukaryota</taxon>
        <taxon>Sar</taxon>
        <taxon>Rhizaria</taxon>
        <taxon>Retaria</taxon>
        <taxon>Foraminifera</taxon>
        <taxon>Monothalamids</taxon>
        <taxon>Reticulomyxidae</taxon>
        <taxon>Reticulomyxa</taxon>
    </lineage>
</organism>
<sequence>APNESEAIDWVNCIHACARGDFTSRYGNTQQGSSVNKSQINGQDQQQAYETHNDELDEKLDQVLKGVKRIHVMTDDMNMELRRQDVLLNSIEDKIDRVDLKLKQQTRDMKKIT</sequence>
<feature type="region of interest" description="Disordered" evidence="1">
    <location>
        <begin position="26"/>
        <end position="48"/>
    </location>
</feature>
<dbReference type="Gene3D" id="1.20.5.110">
    <property type="match status" value="1"/>
</dbReference>
<evidence type="ECO:0008006" key="6">
    <source>
        <dbReference type="Google" id="ProtNLM"/>
    </source>
</evidence>
<dbReference type="InterPro" id="IPR000727">
    <property type="entry name" value="T_SNARE_dom"/>
</dbReference>
<dbReference type="EMBL" id="ASPP01023358">
    <property type="protein sequence ID" value="ETO10599.1"/>
    <property type="molecule type" value="Genomic_DNA"/>
</dbReference>
<evidence type="ECO:0000259" key="3">
    <source>
        <dbReference type="PROSITE" id="PS50192"/>
    </source>
</evidence>
<feature type="domain" description="T-SNARE coiled-coil homology" evidence="3">
    <location>
        <begin position="50"/>
        <end position="112"/>
    </location>
</feature>
<keyword evidence="5" id="KW-1185">Reference proteome</keyword>
<dbReference type="SMART" id="SM00397">
    <property type="entry name" value="t_SNARE"/>
    <property type="match status" value="1"/>
</dbReference>
<dbReference type="PROSITE" id="PS50003">
    <property type="entry name" value="PH_DOMAIN"/>
    <property type="match status" value="1"/>
</dbReference>
<name>X6M9N3_RETFI</name>